<organism evidence="3 4">
    <name type="scientific">Bacillus seohaeanensis</name>
    <dbReference type="NCBI Taxonomy" id="284580"/>
    <lineage>
        <taxon>Bacteria</taxon>
        <taxon>Bacillati</taxon>
        <taxon>Bacillota</taxon>
        <taxon>Bacilli</taxon>
        <taxon>Bacillales</taxon>
        <taxon>Bacillaceae</taxon>
        <taxon>Bacillus</taxon>
    </lineage>
</organism>
<dbReference type="PANTHER" id="PTHR33164">
    <property type="entry name" value="TRANSCRIPTIONAL REGULATOR, MARR FAMILY"/>
    <property type="match status" value="1"/>
</dbReference>
<dbReference type="PANTHER" id="PTHR33164:SF94">
    <property type="entry name" value="TRANSCRIPTIONAL REGULATORY PROTEIN-RELATED"/>
    <property type="match status" value="1"/>
</dbReference>
<dbReference type="InterPro" id="IPR036390">
    <property type="entry name" value="WH_DNA-bd_sf"/>
</dbReference>
<dbReference type="SMART" id="SM00347">
    <property type="entry name" value="HTH_MARR"/>
    <property type="match status" value="1"/>
</dbReference>
<evidence type="ECO:0000313" key="3">
    <source>
        <dbReference type="EMBL" id="MFD2680412.1"/>
    </source>
</evidence>
<name>A0ABW5RNX9_9BACI</name>
<dbReference type="SUPFAM" id="SSF46785">
    <property type="entry name" value="Winged helix' DNA-binding domain"/>
    <property type="match status" value="1"/>
</dbReference>
<keyword evidence="4" id="KW-1185">Reference proteome</keyword>
<comment type="caution">
    <text evidence="3">The sequence shown here is derived from an EMBL/GenBank/DDBJ whole genome shotgun (WGS) entry which is preliminary data.</text>
</comment>
<feature type="domain" description="HTH marR-type" evidence="2">
    <location>
        <begin position="1"/>
        <end position="135"/>
    </location>
</feature>
<reference evidence="4" key="1">
    <citation type="journal article" date="2019" name="Int. J. Syst. Evol. Microbiol.">
        <title>The Global Catalogue of Microorganisms (GCM) 10K type strain sequencing project: providing services to taxonomists for standard genome sequencing and annotation.</title>
        <authorList>
            <consortium name="The Broad Institute Genomics Platform"/>
            <consortium name="The Broad Institute Genome Sequencing Center for Infectious Disease"/>
            <person name="Wu L."/>
            <person name="Ma J."/>
        </authorList>
    </citation>
    <scope>NUCLEOTIDE SEQUENCE [LARGE SCALE GENOMIC DNA]</scope>
    <source>
        <strain evidence="4">KCTC 3913</strain>
    </source>
</reference>
<dbReference type="PRINTS" id="PR00598">
    <property type="entry name" value="HTHMARR"/>
</dbReference>
<dbReference type="InterPro" id="IPR036388">
    <property type="entry name" value="WH-like_DNA-bd_sf"/>
</dbReference>
<accession>A0ABW5RNX9</accession>
<evidence type="ECO:0000259" key="2">
    <source>
        <dbReference type="PROSITE" id="PS50995"/>
    </source>
</evidence>
<dbReference type="EMBL" id="JBHUMF010000015">
    <property type="protein sequence ID" value="MFD2680412.1"/>
    <property type="molecule type" value="Genomic_DNA"/>
</dbReference>
<protein>
    <submittedName>
        <fullName evidence="3">MarR family winged helix-turn-helix transcriptional regulator</fullName>
    </submittedName>
</protein>
<dbReference type="RefSeq" id="WP_377933797.1">
    <property type="nucleotide sequence ID" value="NZ_JBHUMF010000015.1"/>
</dbReference>
<evidence type="ECO:0000313" key="4">
    <source>
        <dbReference type="Proteomes" id="UP001597506"/>
    </source>
</evidence>
<keyword evidence="1" id="KW-0238">DNA-binding</keyword>
<proteinExistence type="predicted"/>
<dbReference type="InterPro" id="IPR000835">
    <property type="entry name" value="HTH_MarR-typ"/>
</dbReference>
<gene>
    <name evidence="3" type="ORF">ACFSUL_06555</name>
</gene>
<dbReference type="Pfam" id="PF01047">
    <property type="entry name" value="MarR"/>
    <property type="match status" value="1"/>
</dbReference>
<dbReference type="Proteomes" id="UP001597506">
    <property type="component" value="Unassembled WGS sequence"/>
</dbReference>
<dbReference type="Gene3D" id="1.10.10.10">
    <property type="entry name" value="Winged helix-like DNA-binding domain superfamily/Winged helix DNA-binding domain"/>
    <property type="match status" value="1"/>
</dbReference>
<sequence>MEDIRWQFQQIIRHFGLLDKNCCSAGGTEVSLVQSHILYEIDCQHEPSMQEIAEILGMDITTFSRQIQTLLQKNLVKKLPCSHDKRVSILSLTEEGTKVVSTIEKRVNEYLNEIFSHMNEFEKETVIRSLKLLNENMEKVWKRVCASSKEKL</sequence>
<dbReference type="PROSITE" id="PS50995">
    <property type="entry name" value="HTH_MARR_2"/>
    <property type="match status" value="1"/>
</dbReference>
<dbReference type="InterPro" id="IPR039422">
    <property type="entry name" value="MarR/SlyA-like"/>
</dbReference>
<evidence type="ECO:0000256" key="1">
    <source>
        <dbReference type="ARBA" id="ARBA00023125"/>
    </source>
</evidence>